<dbReference type="AlphaFoldDB" id="X6NU80"/>
<comment type="caution">
    <text evidence="1">The sequence shown here is derived from an EMBL/GenBank/DDBJ whole genome shotgun (WGS) entry which is preliminary data.</text>
</comment>
<keyword evidence="2" id="KW-1185">Reference proteome</keyword>
<protein>
    <submittedName>
        <fullName evidence="1">Uncharacterized protein</fullName>
    </submittedName>
</protein>
<name>X6NU80_RETFI</name>
<organism evidence="1 2">
    <name type="scientific">Reticulomyxa filosa</name>
    <dbReference type="NCBI Taxonomy" id="46433"/>
    <lineage>
        <taxon>Eukaryota</taxon>
        <taxon>Sar</taxon>
        <taxon>Rhizaria</taxon>
        <taxon>Retaria</taxon>
        <taxon>Foraminifera</taxon>
        <taxon>Monothalamids</taxon>
        <taxon>Reticulomyxidae</taxon>
        <taxon>Reticulomyxa</taxon>
    </lineage>
</organism>
<reference evidence="1 2" key="1">
    <citation type="journal article" date="2013" name="Curr. Biol.">
        <title>The Genome of the Foraminiferan Reticulomyxa filosa.</title>
        <authorList>
            <person name="Glockner G."/>
            <person name="Hulsmann N."/>
            <person name="Schleicher M."/>
            <person name="Noegel A.A."/>
            <person name="Eichinger L."/>
            <person name="Gallinger C."/>
            <person name="Pawlowski J."/>
            <person name="Sierra R."/>
            <person name="Euteneuer U."/>
            <person name="Pillet L."/>
            <person name="Moustafa A."/>
            <person name="Platzer M."/>
            <person name="Groth M."/>
            <person name="Szafranski K."/>
            <person name="Schliwa M."/>
        </authorList>
    </citation>
    <scope>NUCLEOTIDE SEQUENCE [LARGE SCALE GENOMIC DNA]</scope>
</reference>
<accession>X6NU80</accession>
<sequence>MGGMCSSCSDTSQAEEADKQRQGLLPEVNHVCYECLLWDIKIDRNNPTQIQKWKAGYCGKIEFCFLNEENASSLRKSTDLNNFDNLFEDLAKFMKNLPAKSKKHIWEHAVIEKDKKDKAKKVFDKTIKQEQITRLLCDCVIVYVKGGGSGGNKGAIFLVTKTDSIFFYFIQINLAFLNRKEKPLKTQTVLPFVEPASKWIFENHGQLERQRFEEESGYFPGILEQYQVILCVYIYA</sequence>
<dbReference type="EMBL" id="ASPP01005806">
    <property type="protein sequence ID" value="ETO29850.1"/>
    <property type="molecule type" value="Genomic_DNA"/>
</dbReference>
<evidence type="ECO:0000313" key="1">
    <source>
        <dbReference type="EMBL" id="ETO29850.1"/>
    </source>
</evidence>
<proteinExistence type="predicted"/>
<evidence type="ECO:0000313" key="2">
    <source>
        <dbReference type="Proteomes" id="UP000023152"/>
    </source>
</evidence>
<gene>
    <name evidence="1" type="ORF">RFI_07270</name>
</gene>
<dbReference type="Proteomes" id="UP000023152">
    <property type="component" value="Unassembled WGS sequence"/>
</dbReference>